<reference evidence="8" key="1">
    <citation type="journal article" date="2019" name="Int. J. Syst. Evol. Microbiol.">
        <title>The Global Catalogue of Microorganisms (GCM) 10K type strain sequencing project: providing services to taxonomists for standard genome sequencing and annotation.</title>
        <authorList>
            <consortium name="The Broad Institute Genomics Platform"/>
            <consortium name="The Broad Institute Genome Sequencing Center for Infectious Disease"/>
            <person name="Wu L."/>
            <person name="Ma J."/>
        </authorList>
    </citation>
    <scope>NUCLEOTIDE SEQUENCE [LARGE SCALE GENOMIC DNA]</scope>
    <source>
        <strain evidence="8">CCUG 54329</strain>
    </source>
</reference>
<dbReference type="InterPro" id="IPR005498">
    <property type="entry name" value="T4SS_VirB10/TraB/TrbI"/>
</dbReference>
<feature type="transmembrane region" description="Helical" evidence="6">
    <location>
        <begin position="24"/>
        <end position="44"/>
    </location>
</feature>
<comment type="similarity">
    <text evidence="2">Belongs to the TrbI/VirB10 family.</text>
</comment>
<evidence type="ECO:0000256" key="4">
    <source>
        <dbReference type="ARBA" id="ARBA00022989"/>
    </source>
</evidence>
<keyword evidence="4 6" id="KW-1133">Transmembrane helix</keyword>
<sequence length="344" mass="36810">MIDQPESRPAQNIRPRVGVPRNSTGVWVFGIALALLAISLFVLLESRRATLSTPTITASYAEGDQIMSPPPIVVTPEYSDPYPPVPAFMNAPSQARVARQPPLAIQRVRPAREQFDPDMMPTRDAQMTPQPQPMPSSAPDTGAAALGLVASAPAGERVLARHFSNPGTTVPQGTVIQAVLESALDSTRPGFARAIISRDVYGFDGARVLIPRGSRLIGDYKADLQPGQKRALIQWQRLMRPDGVLVNLDSPSADPLGRAGVEGKVDSHFVERFGGSILQSALNVGTQIAINRASDGNVIYAVPLQGQMAPQIGSEKVQPTVKVKQGTSVSVFVARDLDFTDVSP</sequence>
<dbReference type="Proteomes" id="UP001597203">
    <property type="component" value="Unassembled WGS sequence"/>
</dbReference>
<evidence type="ECO:0000313" key="7">
    <source>
        <dbReference type="EMBL" id="MFD1105170.1"/>
    </source>
</evidence>
<dbReference type="InterPro" id="IPR042217">
    <property type="entry name" value="T4SS_VirB10/TrbI"/>
</dbReference>
<dbReference type="RefSeq" id="WP_380910775.1">
    <property type="nucleotide sequence ID" value="NZ_JBHTLS010000120.1"/>
</dbReference>
<keyword evidence="3 6" id="KW-0812">Transmembrane</keyword>
<evidence type="ECO:0000256" key="6">
    <source>
        <dbReference type="SAM" id="Phobius"/>
    </source>
</evidence>
<protein>
    <submittedName>
        <fullName evidence="7">TrbI/VirB10 family protein</fullName>
    </submittedName>
</protein>
<evidence type="ECO:0000256" key="2">
    <source>
        <dbReference type="ARBA" id="ARBA00010265"/>
    </source>
</evidence>
<comment type="subcellular location">
    <subcellularLocation>
        <location evidence="1">Membrane</location>
        <topology evidence="1">Single-pass membrane protein</topology>
    </subcellularLocation>
</comment>
<keyword evidence="5 6" id="KW-0472">Membrane</keyword>
<dbReference type="EMBL" id="JBHTLS010000120">
    <property type="protein sequence ID" value="MFD1105170.1"/>
    <property type="molecule type" value="Genomic_DNA"/>
</dbReference>
<comment type="caution">
    <text evidence="7">The sequence shown here is derived from an EMBL/GenBank/DDBJ whole genome shotgun (WGS) entry which is preliminary data.</text>
</comment>
<evidence type="ECO:0000313" key="8">
    <source>
        <dbReference type="Proteomes" id="UP001597203"/>
    </source>
</evidence>
<accession>A0ABW3P0N0</accession>
<name>A0ABW3P0N0_9SPHN</name>
<evidence type="ECO:0000256" key="3">
    <source>
        <dbReference type="ARBA" id="ARBA00022692"/>
    </source>
</evidence>
<evidence type="ECO:0000256" key="1">
    <source>
        <dbReference type="ARBA" id="ARBA00004167"/>
    </source>
</evidence>
<gene>
    <name evidence="7" type="ORF">ACFQ24_09855</name>
</gene>
<evidence type="ECO:0000256" key="5">
    <source>
        <dbReference type="ARBA" id="ARBA00023136"/>
    </source>
</evidence>
<keyword evidence="8" id="KW-1185">Reference proteome</keyword>
<proteinExistence type="inferred from homology"/>
<organism evidence="7 8">
    <name type="scientific">Sphingobium olei</name>
    <dbReference type="NCBI Taxonomy" id="420955"/>
    <lineage>
        <taxon>Bacteria</taxon>
        <taxon>Pseudomonadati</taxon>
        <taxon>Pseudomonadota</taxon>
        <taxon>Alphaproteobacteria</taxon>
        <taxon>Sphingomonadales</taxon>
        <taxon>Sphingomonadaceae</taxon>
        <taxon>Sphingobium</taxon>
    </lineage>
</organism>
<dbReference type="Gene3D" id="2.40.128.260">
    <property type="entry name" value="Type IV secretion system, VirB10/TraB/TrbI"/>
    <property type="match status" value="1"/>
</dbReference>
<dbReference type="CDD" id="cd16429">
    <property type="entry name" value="VirB10"/>
    <property type="match status" value="1"/>
</dbReference>
<dbReference type="Pfam" id="PF03743">
    <property type="entry name" value="TrbI"/>
    <property type="match status" value="1"/>
</dbReference>